<dbReference type="InterPro" id="IPR006264">
    <property type="entry name" value="EPSP_synthase"/>
</dbReference>
<feature type="active site" description="Proton acceptor" evidence="7">
    <location>
        <position position="310"/>
    </location>
</feature>
<feature type="binding site" evidence="7">
    <location>
        <position position="168"/>
    </location>
    <ligand>
        <name>phosphoenolpyruvate</name>
        <dbReference type="ChEBI" id="CHEBI:58702"/>
    </ligand>
</feature>
<dbReference type="GO" id="GO:0009423">
    <property type="term" value="P:chorismate biosynthetic process"/>
    <property type="evidence" value="ECO:0007669"/>
    <property type="project" value="UniProtKB-UniRule"/>
</dbReference>
<dbReference type="AlphaFoldDB" id="S0G4R3"/>
<dbReference type="OrthoDB" id="9809920at2"/>
<dbReference type="RefSeq" id="WP_006966529.1">
    <property type="nucleotide sequence ID" value="NZ_APJX01000005.1"/>
</dbReference>
<dbReference type="SUPFAM" id="SSF55205">
    <property type="entry name" value="EPT/RTPC-like"/>
    <property type="match status" value="1"/>
</dbReference>
<gene>
    <name evidence="7 9" type="primary">aroA</name>
    <name evidence="9" type="ORF">Dpo_5c03240</name>
</gene>
<keyword evidence="4 7" id="KW-0808">Transferase</keyword>
<feature type="binding site" evidence="7">
    <location>
        <position position="20"/>
    </location>
    <ligand>
        <name>phosphoenolpyruvate</name>
        <dbReference type="ChEBI" id="CHEBI:58702"/>
    </ligand>
</feature>
<evidence type="ECO:0000256" key="6">
    <source>
        <dbReference type="ARBA" id="ARBA00044633"/>
    </source>
</evidence>
<dbReference type="Proteomes" id="UP000014216">
    <property type="component" value="Unassembled WGS sequence"/>
</dbReference>
<reference evidence="9 10" key="1">
    <citation type="journal article" date="2013" name="Genome Announc.">
        <title>Draft Genome Sequence of Desulfotignum phosphitoxidans DSM 13687 Strain FiPS-3.</title>
        <authorList>
            <person name="Poehlein A."/>
            <person name="Daniel R."/>
            <person name="Simeonova D.D."/>
        </authorList>
    </citation>
    <scope>NUCLEOTIDE SEQUENCE [LARGE SCALE GENOMIC DNA]</scope>
    <source>
        <strain evidence="9 10">DSM 13687</strain>
    </source>
</reference>
<dbReference type="InterPro" id="IPR001986">
    <property type="entry name" value="Enolpyruvate_Tfrase_dom"/>
</dbReference>
<comment type="function">
    <text evidence="7">Catalyzes the transfer of the enolpyruvyl moiety of phosphoenolpyruvate (PEP) to the 5-hydroxyl of shikimate-3-phosphate (S3P) to produce enolpyruvyl shikimate-3-phosphate and inorganic phosphate.</text>
</comment>
<comment type="subunit">
    <text evidence="7">Monomer.</text>
</comment>
<dbReference type="GO" id="GO:0008652">
    <property type="term" value="P:amino acid biosynthetic process"/>
    <property type="evidence" value="ECO:0007669"/>
    <property type="project" value="UniProtKB-KW"/>
</dbReference>
<dbReference type="PROSITE" id="PS00885">
    <property type="entry name" value="EPSP_SYNTHASE_2"/>
    <property type="match status" value="1"/>
</dbReference>
<feature type="binding site" evidence="7">
    <location>
        <position position="25"/>
    </location>
    <ligand>
        <name>3-phosphoshikimate</name>
        <dbReference type="ChEBI" id="CHEBI:145989"/>
    </ligand>
</feature>
<dbReference type="EC" id="2.5.1.19" evidence="7"/>
<keyword evidence="7" id="KW-0963">Cytoplasm</keyword>
<accession>S0G4R3</accession>
<dbReference type="PANTHER" id="PTHR21090:SF5">
    <property type="entry name" value="PENTAFUNCTIONAL AROM POLYPEPTIDE"/>
    <property type="match status" value="1"/>
</dbReference>
<dbReference type="InterPro" id="IPR023193">
    <property type="entry name" value="EPSP_synthase_CS"/>
</dbReference>
<dbReference type="UniPathway" id="UPA00053">
    <property type="reaction ID" value="UER00089"/>
</dbReference>
<dbReference type="PROSITE" id="PS00104">
    <property type="entry name" value="EPSP_SYNTHASE_1"/>
    <property type="match status" value="1"/>
</dbReference>
<dbReference type="GO" id="GO:0005737">
    <property type="term" value="C:cytoplasm"/>
    <property type="evidence" value="ECO:0007669"/>
    <property type="project" value="UniProtKB-SubCell"/>
</dbReference>
<dbReference type="InterPro" id="IPR013792">
    <property type="entry name" value="RNA3'P_cycl/enolpyr_Trfase_a/b"/>
</dbReference>
<dbReference type="HAMAP" id="MF_00210">
    <property type="entry name" value="EPSP_synth"/>
    <property type="match status" value="1"/>
</dbReference>
<evidence type="ECO:0000256" key="2">
    <source>
        <dbReference type="ARBA" id="ARBA00009948"/>
    </source>
</evidence>
<keyword evidence="3 7" id="KW-0028">Amino-acid biosynthesis</keyword>
<evidence type="ECO:0000256" key="4">
    <source>
        <dbReference type="ARBA" id="ARBA00022679"/>
    </source>
</evidence>
<keyword evidence="10" id="KW-1185">Reference proteome</keyword>
<evidence type="ECO:0000259" key="8">
    <source>
        <dbReference type="Pfam" id="PF00275"/>
    </source>
</evidence>
<evidence type="ECO:0000313" key="10">
    <source>
        <dbReference type="Proteomes" id="UP000014216"/>
    </source>
</evidence>
<dbReference type="GO" id="GO:0009073">
    <property type="term" value="P:aromatic amino acid family biosynthetic process"/>
    <property type="evidence" value="ECO:0007669"/>
    <property type="project" value="UniProtKB-KW"/>
</dbReference>
<evidence type="ECO:0000256" key="1">
    <source>
        <dbReference type="ARBA" id="ARBA00004811"/>
    </source>
</evidence>
<evidence type="ECO:0000256" key="5">
    <source>
        <dbReference type="ARBA" id="ARBA00023141"/>
    </source>
</evidence>
<feature type="binding site" evidence="7">
    <location>
        <position position="341"/>
    </location>
    <ligand>
        <name>phosphoenolpyruvate</name>
        <dbReference type="ChEBI" id="CHEBI:58702"/>
    </ligand>
</feature>
<comment type="subcellular location">
    <subcellularLocation>
        <location evidence="7">Cytoplasm</location>
    </subcellularLocation>
</comment>
<feature type="binding site" evidence="7">
    <location>
        <position position="120"/>
    </location>
    <ligand>
        <name>phosphoenolpyruvate</name>
        <dbReference type="ChEBI" id="CHEBI:58702"/>
    </ligand>
</feature>
<name>S0G4R3_9BACT</name>
<sequence>MKQLYPKHPLPRIVTVPGSKSISHRMLICAALCRGTCGIRNLLDSQDIGLTLHALACMGAKIDKISSDTVNVTGFAGHPVPFADPIYLGNSGTSMRLLAGIAGLGTTPYTLTGDARMCARPMKELLDALTLLEIRAESESHQGFPPVIIQGGHRHGGTTRLDCSKSSQYLSALLMISPFMTHGLTIDLTGPPVSSPYIDLTLDVMKQFQVTGYRINDTTYQIPGGQPYIPGDHVVEPDLSNAGYFWAAGAITGQKIGVAHIRPDSLQGDLKQIHILEKMGCDLIFDNQAISVKGRHHLQAVDVDMSDTPDAVPAIAVVAAFAQGTTRIRNIRHLREKECDRIHAVTSQLEKMGIQTDQGEDWLSVTGGTPKGAVIHTFNDHRIAMAFAVAGLKVPGIQIENETCVGKSFPGFWDVYDAL</sequence>
<dbReference type="GO" id="GO:0003866">
    <property type="term" value="F:3-phosphoshikimate 1-carboxyvinyltransferase activity"/>
    <property type="evidence" value="ECO:0007669"/>
    <property type="project" value="UniProtKB-UniRule"/>
</dbReference>
<comment type="caution">
    <text evidence="9">The sequence shown here is derived from an EMBL/GenBank/DDBJ whole genome shotgun (WGS) entry which is preliminary data.</text>
</comment>
<feature type="binding site" evidence="7">
    <location>
        <position position="20"/>
    </location>
    <ligand>
        <name>3-phosphoshikimate</name>
        <dbReference type="ChEBI" id="CHEBI:145989"/>
    </ligand>
</feature>
<keyword evidence="5 7" id="KW-0057">Aromatic amino acid biosynthesis</keyword>
<feature type="binding site" evidence="7">
    <location>
        <position position="167"/>
    </location>
    <ligand>
        <name>3-phosphoshikimate</name>
        <dbReference type="ChEBI" id="CHEBI:145989"/>
    </ligand>
</feature>
<evidence type="ECO:0000313" key="9">
    <source>
        <dbReference type="EMBL" id="EMS79397.1"/>
    </source>
</evidence>
<comment type="catalytic activity">
    <reaction evidence="6">
        <text>3-phosphoshikimate + phosphoenolpyruvate = 5-O-(1-carboxyvinyl)-3-phosphoshikimate + phosphate</text>
        <dbReference type="Rhea" id="RHEA:21256"/>
        <dbReference type="ChEBI" id="CHEBI:43474"/>
        <dbReference type="ChEBI" id="CHEBI:57701"/>
        <dbReference type="ChEBI" id="CHEBI:58702"/>
        <dbReference type="ChEBI" id="CHEBI:145989"/>
        <dbReference type="EC" id="2.5.1.19"/>
    </reaction>
    <physiologicalReaction direction="left-to-right" evidence="6">
        <dbReference type="Rhea" id="RHEA:21257"/>
    </physiologicalReaction>
</comment>
<dbReference type="PATRIC" id="fig|1286635.3.peg.2799"/>
<proteinExistence type="inferred from homology"/>
<feature type="binding site" evidence="7">
    <location>
        <position position="407"/>
    </location>
    <ligand>
        <name>phosphoenolpyruvate</name>
        <dbReference type="ChEBI" id="CHEBI:58702"/>
    </ligand>
</feature>
<dbReference type="NCBIfam" id="TIGR01356">
    <property type="entry name" value="aroA"/>
    <property type="match status" value="1"/>
</dbReference>
<dbReference type="PANTHER" id="PTHR21090">
    <property type="entry name" value="AROM/DEHYDROQUINATE SYNTHASE"/>
    <property type="match status" value="1"/>
</dbReference>
<organism evidence="9 10">
    <name type="scientific">Desulfotignum phosphitoxidans DSM 13687</name>
    <dbReference type="NCBI Taxonomy" id="1286635"/>
    <lineage>
        <taxon>Bacteria</taxon>
        <taxon>Pseudomonadati</taxon>
        <taxon>Thermodesulfobacteriota</taxon>
        <taxon>Desulfobacteria</taxon>
        <taxon>Desulfobacterales</taxon>
        <taxon>Desulfobacteraceae</taxon>
        <taxon>Desulfotignum</taxon>
    </lineage>
</organism>
<dbReference type="CDD" id="cd01556">
    <property type="entry name" value="EPSP_synthase"/>
    <property type="match status" value="1"/>
</dbReference>
<feature type="domain" description="Enolpyruvate transferase" evidence="8">
    <location>
        <begin position="7"/>
        <end position="415"/>
    </location>
</feature>
<comment type="similarity">
    <text evidence="2 7">Belongs to the EPSP synthase family.</text>
</comment>
<dbReference type="PIRSF" id="PIRSF000505">
    <property type="entry name" value="EPSPS"/>
    <property type="match status" value="1"/>
</dbReference>
<protein>
    <recommendedName>
        <fullName evidence="7">3-phosphoshikimate 1-carboxyvinyltransferase</fullName>
        <ecNumber evidence="7">2.5.1.19</ecNumber>
    </recommendedName>
    <alternativeName>
        <fullName evidence="7">5-enolpyruvylshikimate-3-phosphate synthase</fullName>
        <shortName evidence="7">EPSP synthase</shortName>
        <shortName evidence="7">EPSPS</shortName>
    </alternativeName>
</protein>
<feature type="binding site" evidence="7">
    <location>
        <position position="310"/>
    </location>
    <ligand>
        <name>3-phosphoshikimate</name>
        <dbReference type="ChEBI" id="CHEBI:145989"/>
    </ligand>
</feature>
<dbReference type="InterPro" id="IPR036968">
    <property type="entry name" value="Enolpyruvate_Tfrase_sf"/>
</dbReference>
<feature type="binding site" evidence="7">
    <location>
        <position position="92"/>
    </location>
    <ligand>
        <name>phosphoenolpyruvate</name>
        <dbReference type="ChEBI" id="CHEBI:58702"/>
    </ligand>
</feature>
<dbReference type="Pfam" id="PF00275">
    <property type="entry name" value="EPSP_synthase"/>
    <property type="match status" value="1"/>
</dbReference>
<feature type="binding site" evidence="7">
    <location>
        <position position="194"/>
    </location>
    <ligand>
        <name>3-phosphoshikimate</name>
        <dbReference type="ChEBI" id="CHEBI:145989"/>
    </ligand>
</feature>
<comment type="pathway">
    <text evidence="1 7">Metabolic intermediate biosynthesis; chorismate biosynthesis; chorismate from D-erythrose 4-phosphate and phosphoenolpyruvate: step 6/7.</text>
</comment>
<feature type="binding site" evidence="7">
    <location>
        <position position="168"/>
    </location>
    <ligand>
        <name>3-phosphoshikimate</name>
        <dbReference type="ChEBI" id="CHEBI:145989"/>
    </ligand>
</feature>
<feature type="binding site" evidence="7">
    <location>
        <position position="166"/>
    </location>
    <ligand>
        <name>3-phosphoshikimate</name>
        <dbReference type="ChEBI" id="CHEBI:145989"/>
    </ligand>
</feature>
<feature type="binding site" evidence="7">
    <location>
        <position position="337"/>
    </location>
    <ligand>
        <name>3-phosphoshikimate</name>
        <dbReference type="ChEBI" id="CHEBI:145989"/>
    </ligand>
</feature>
<feature type="binding site" evidence="7">
    <location>
        <position position="21"/>
    </location>
    <ligand>
        <name>3-phosphoshikimate</name>
        <dbReference type="ChEBI" id="CHEBI:145989"/>
    </ligand>
</feature>
<evidence type="ECO:0000256" key="3">
    <source>
        <dbReference type="ARBA" id="ARBA00022605"/>
    </source>
</evidence>
<evidence type="ECO:0000256" key="7">
    <source>
        <dbReference type="HAMAP-Rule" id="MF_00210"/>
    </source>
</evidence>
<dbReference type="EMBL" id="APJX01000005">
    <property type="protein sequence ID" value="EMS79397.1"/>
    <property type="molecule type" value="Genomic_DNA"/>
</dbReference>
<dbReference type="Gene3D" id="3.65.10.10">
    <property type="entry name" value="Enolpyruvate transferase domain"/>
    <property type="match status" value="2"/>
</dbReference>
<feature type="binding site" evidence="7">
    <location>
        <position position="382"/>
    </location>
    <ligand>
        <name>phosphoenolpyruvate</name>
        <dbReference type="ChEBI" id="CHEBI:58702"/>
    </ligand>
</feature>
<comment type="caution">
    <text evidence="7">Lacks conserved residue(s) required for the propagation of feature annotation.</text>
</comment>